<dbReference type="GO" id="GO:0016787">
    <property type="term" value="F:hydrolase activity"/>
    <property type="evidence" value="ECO:0007669"/>
    <property type="project" value="UniProtKB-KW"/>
</dbReference>
<comment type="caution">
    <text evidence="3">The sequence shown here is derived from an EMBL/GenBank/DDBJ whole genome shotgun (WGS) entry which is preliminary data.</text>
</comment>
<evidence type="ECO:0000256" key="1">
    <source>
        <dbReference type="ARBA" id="ARBA00022801"/>
    </source>
</evidence>
<evidence type="ECO:0000313" key="3">
    <source>
        <dbReference type="EMBL" id="MCZ4590520.1"/>
    </source>
</evidence>
<sequence length="194" mass="20978">MTTAQRTALIVGDMQTGILANFPFAERVLPGIAATLPAARRRGVDIIYLRAGLRPNPDDIGEGNTLFRKFFDLGDLFHETSPHTDVDPRIAPAPTDTVVLKRRTSGFAHTDLDLVLRTRGITEFAICGVATGAMIAATAYAAADLDYGVTVLRDLCADDNDDIHTFLCDHLFPSRGMTVTTAAAWLDNPTAPQH</sequence>
<dbReference type="Pfam" id="PF00857">
    <property type="entry name" value="Isochorismatase"/>
    <property type="match status" value="1"/>
</dbReference>
<dbReference type="PANTHER" id="PTHR43540:SF1">
    <property type="entry name" value="ISOCHORISMATASE HYDROLASE"/>
    <property type="match status" value="1"/>
</dbReference>
<keyword evidence="1 3" id="KW-0378">Hydrolase</keyword>
<accession>A0ABT4NT11</accession>
<dbReference type="RefSeq" id="WP_169695245.1">
    <property type="nucleotide sequence ID" value="NZ_CP137575.1"/>
</dbReference>
<dbReference type="EMBL" id="JAPWIS010000053">
    <property type="protein sequence ID" value="MCZ4590520.1"/>
    <property type="molecule type" value="Genomic_DNA"/>
</dbReference>
<dbReference type="CDD" id="cd00431">
    <property type="entry name" value="cysteine_hydrolases"/>
    <property type="match status" value="1"/>
</dbReference>
<proteinExistence type="predicted"/>
<dbReference type="Gene3D" id="3.40.50.850">
    <property type="entry name" value="Isochorismatase-like"/>
    <property type="match status" value="1"/>
</dbReference>
<keyword evidence="4" id="KW-1185">Reference proteome</keyword>
<dbReference type="InterPro" id="IPR000868">
    <property type="entry name" value="Isochorismatase-like_dom"/>
</dbReference>
<feature type="domain" description="Isochorismatase-like" evidence="2">
    <location>
        <begin position="7"/>
        <end position="183"/>
    </location>
</feature>
<name>A0ABT4NT11_RHOOP</name>
<reference evidence="3" key="1">
    <citation type="submission" date="2022-12" db="EMBL/GenBank/DDBJ databases">
        <authorList>
            <person name="Krivoruchko A.V."/>
            <person name="Elkin A."/>
        </authorList>
    </citation>
    <scope>NUCLEOTIDE SEQUENCE</scope>
    <source>
        <strain evidence="3">IEGM 249</strain>
    </source>
</reference>
<dbReference type="Proteomes" id="UP001066327">
    <property type="component" value="Unassembled WGS sequence"/>
</dbReference>
<dbReference type="PANTHER" id="PTHR43540">
    <property type="entry name" value="PEROXYUREIDOACRYLATE/UREIDOACRYLATE AMIDOHYDROLASE-RELATED"/>
    <property type="match status" value="1"/>
</dbReference>
<evidence type="ECO:0000259" key="2">
    <source>
        <dbReference type="Pfam" id="PF00857"/>
    </source>
</evidence>
<protein>
    <submittedName>
        <fullName evidence="3">Cysteine hydrolase</fullName>
    </submittedName>
</protein>
<dbReference type="SUPFAM" id="SSF52499">
    <property type="entry name" value="Isochorismatase-like hydrolases"/>
    <property type="match status" value="1"/>
</dbReference>
<organism evidence="3 4">
    <name type="scientific">Rhodococcus opacus</name>
    <name type="common">Nocardia opaca</name>
    <dbReference type="NCBI Taxonomy" id="37919"/>
    <lineage>
        <taxon>Bacteria</taxon>
        <taxon>Bacillati</taxon>
        <taxon>Actinomycetota</taxon>
        <taxon>Actinomycetes</taxon>
        <taxon>Mycobacteriales</taxon>
        <taxon>Nocardiaceae</taxon>
        <taxon>Rhodococcus</taxon>
    </lineage>
</organism>
<gene>
    <name evidence="3" type="ORF">O4328_44100</name>
</gene>
<dbReference type="InterPro" id="IPR036380">
    <property type="entry name" value="Isochorismatase-like_sf"/>
</dbReference>
<evidence type="ECO:0000313" key="4">
    <source>
        <dbReference type="Proteomes" id="UP001066327"/>
    </source>
</evidence>
<dbReference type="InterPro" id="IPR050272">
    <property type="entry name" value="Isochorismatase-like_hydrls"/>
</dbReference>